<organism evidence="2">
    <name type="scientific">Encephalitozoon cuniculi</name>
    <name type="common">Microsporidian parasite</name>
    <dbReference type="NCBI Taxonomy" id="6035"/>
    <lineage>
        <taxon>Eukaryota</taxon>
        <taxon>Fungi</taxon>
        <taxon>Fungi incertae sedis</taxon>
        <taxon>Microsporidia</taxon>
        <taxon>Unikaryonidae</taxon>
        <taxon>Encephalitozoon</taxon>
    </lineage>
</organism>
<dbReference type="VEuPathDB" id="MicrosporidiaDB:AEWR_081090"/>
<accession>M1K7A5</accession>
<evidence type="ECO:0000256" key="1">
    <source>
        <dbReference type="SAM" id="MobiDB-lite"/>
    </source>
</evidence>
<proteinExistence type="predicted"/>
<dbReference type="EMBL" id="KC513605">
    <property type="protein sequence ID" value="AGE95122.1"/>
    <property type="molecule type" value="Genomic_DNA"/>
</dbReference>
<gene>
    <name evidence="2" type="ORF">ECU08_1050</name>
</gene>
<evidence type="ECO:0000313" key="2">
    <source>
        <dbReference type="EMBL" id="AGE95122.1"/>
    </source>
</evidence>
<reference evidence="2" key="1">
    <citation type="journal article" date="2013" name="Eukaryot. Cell">
        <title>Extremely Reduced Levels of Heterozygosity in the Vertebrate Pathogen Encephalitozoon cuniculi.</title>
        <authorList>
            <person name="Selman M."/>
            <person name="Sak B."/>
            <person name="Kvac M."/>
            <person name="Farinelli L."/>
            <person name="Weiss L.M."/>
            <person name="Corradi N."/>
        </authorList>
    </citation>
    <scope>NUCLEOTIDE SEQUENCE</scope>
</reference>
<dbReference type="VEuPathDB" id="MicrosporidiaDB:ECU08_1050"/>
<sequence>MYEELLNFLLARKKKLLSEEETDRLMQLIAQSMEMGENQEEKKDNTALIKKILDNVDVDQIVEDDTESMENAIDDLLFNEYSDESCSEGMMDLYESDDAGEPLSERKFRRGVFKTRTEPDGSLEIPKRTIGIKASTRRGAGALDLDAGDEKSRAHEAGNGSPERSKDALEVREFKLPGFDVKDEGLLYDKGSKKGFDLPEASEFQFDLGDLKEVNNTGPDVKFFDEDGKEL</sequence>
<dbReference type="VEuPathDB" id="MicrosporidiaDB:AEWQ_081080"/>
<dbReference type="OMA" id="MEMGENQ"/>
<name>M1K7A5_ENCCN</name>
<dbReference type="VEuPathDB" id="MicrosporidiaDB:AEWD_081040"/>
<protein>
    <submittedName>
        <fullName evidence="2">D-ribose transport binding protein</fullName>
    </submittedName>
</protein>
<dbReference type="AlphaFoldDB" id="M1K7A5"/>
<dbReference type="VEuPathDB" id="MicrosporidiaDB:M970_081090"/>
<feature type="region of interest" description="Disordered" evidence="1">
    <location>
        <begin position="142"/>
        <end position="169"/>
    </location>
</feature>